<dbReference type="PANTHER" id="PTHR43046">
    <property type="entry name" value="GDP-MANNOSE MANNOSYL HYDROLASE"/>
    <property type="match status" value="1"/>
</dbReference>
<dbReference type="InterPro" id="IPR020476">
    <property type="entry name" value="Nudix_hydrolase"/>
</dbReference>
<dbReference type="Pfam" id="PF00293">
    <property type="entry name" value="NUDIX"/>
    <property type="match status" value="1"/>
</dbReference>
<comment type="caution">
    <text evidence="4">The sequence shown here is derived from an EMBL/GenBank/DDBJ whole genome shotgun (WGS) entry which is preliminary data.</text>
</comment>
<dbReference type="Proteomes" id="UP000230557">
    <property type="component" value="Unassembled WGS sequence"/>
</dbReference>
<dbReference type="InterPro" id="IPR000086">
    <property type="entry name" value="NUDIX_hydrolase_dom"/>
</dbReference>
<protein>
    <submittedName>
        <fullName evidence="4">NUDIX hydrolase</fullName>
    </submittedName>
</protein>
<reference evidence="5" key="1">
    <citation type="submission" date="2017-09" db="EMBL/GenBank/DDBJ databases">
        <title>Depth-based differentiation of microbial function through sediment-hosted aquifers and enrichment of novel symbionts in the deep terrestrial subsurface.</title>
        <authorList>
            <person name="Probst A.J."/>
            <person name="Ladd B."/>
            <person name="Jarett J.K."/>
            <person name="Geller-Mcgrath D.E."/>
            <person name="Sieber C.M.K."/>
            <person name="Emerson J.B."/>
            <person name="Anantharaman K."/>
            <person name="Thomas B.C."/>
            <person name="Malmstrom R."/>
            <person name="Stieglmeier M."/>
            <person name="Klingl A."/>
            <person name="Woyke T."/>
            <person name="Ryan C.M."/>
            <person name="Banfield J.F."/>
        </authorList>
    </citation>
    <scope>NUCLEOTIDE SEQUENCE [LARGE SCALE GENOMIC DNA]</scope>
</reference>
<sequence>MNSKFQLAGCVILDTKGRILLLHRETAKRVQWETPGGKVEPGESEKQAAVREVKEKLGVDVKISKVLGRKRFLEEETTMEYVWMKAKIVKGDPQILEPDKFDEFKYFDWEELKGMQGELSLNTMNLVGEYFKGKIKIK</sequence>
<dbReference type="CDD" id="cd02883">
    <property type="entry name" value="NUDIX_Hydrolase"/>
    <property type="match status" value="1"/>
</dbReference>
<dbReference type="GO" id="GO:0016787">
    <property type="term" value="F:hydrolase activity"/>
    <property type="evidence" value="ECO:0007669"/>
    <property type="project" value="UniProtKB-KW"/>
</dbReference>
<keyword evidence="2 4" id="KW-0378">Hydrolase</keyword>
<proteinExistence type="predicted"/>
<evidence type="ECO:0000313" key="5">
    <source>
        <dbReference type="Proteomes" id="UP000230557"/>
    </source>
</evidence>
<dbReference type="AlphaFoldDB" id="A0A2H0VF50"/>
<feature type="domain" description="Nudix hydrolase" evidence="3">
    <location>
        <begin position="3"/>
        <end position="133"/>
    </location>
</feature>
<comment type="cofactor">
    <cofactor evidence="1">
        <name>Mg(2+)</name>
        <dbReference type="ChEBI" id="CHEBI:18420"/>
    </cofactor>
</comment>
<gene>
    <name evidence="4" type="ORF">COT91_00060</name>
</gene>
<evidence type="ECO:0000256" key="2">
    <source>
        <dbReference type="ARBA" id="ARBA00022801"/>
    </source>
</evidence>
<dbReference type="SUPFAM" id="SSF55811">
    <property type="entry name" value="Nudix"/>
    <property type="match status" value="1"/>
</dbReference>
<dbReference type="InterPro" id="IPR015797">
    <property type="entry name" value="NUDIX_hydrolase-like_dom_sf"/>
</dbReference>
<name>A0A2H0VF50_9BACT</name>
<evidence type="ECO:0000313" key="4">
    <source>
        <dbReference type="EMBL" id="PIR97693.1"/>
    </source>
</evidence>
<dbReference type="PROSITE" id="PS51462">
    <property type="entry name" value="NUDIX"/>
    <property type="match status" value="1"/>
</dbReference>
<organism evidence="4 5">
    <name type="scientific">Candidatus Doudnabacteria bacterium CG10_big_fil_rev_8_21_14_0_10_41_10</name>
    <dbReference type="NCBI Taxonomy" id="1974551"/>
    <lineage>
        <taxon>Bacteria</taxon>
        <taxon>Candidatus Doudnaibacteriota</taxon>
    </lineage>
</organism>
<dbReference type="EMBL" id="PFAJ01000002">
    <property type="protein sequence ID" value="PIR97693.1"/>
    <property type="molecule type" value="Genomic_DNA"/>
</dbReference>
<dbReference type="PRINTS" id="PR00502">
    <property type="entry name" value="NUDIXFAMILY"/>
</dbReference>
<evidence type="ECO:0000259" key="3">
    <source>
        <dbReference type="PROSITE" id="PS51462"/>
    </source>
</evidence>
<evidence type="ECO:0000256" key="1">
    <source>
        <dbReference type="ARBA" id="ARBA00001946"/>
    </source>
</evidence>
<accession>A0A2H0VF50</accession>
<dbReference type="Gene3D" id="3.90.79.10">
    <property type="entry name" value="Nucleoside Triphosphate Pyrophosphohydrolase"/>
    <property type="match status" value="1"/>
</dbReference>
<dbReference type="PANTHER" id="PTHR43046:SF14">
    <property type="entry name" value="MUTT_NUDIX FAMILY PROTEIN"/>
    <property type="match status" value="1"/>
</dbReference>